<dbReference type="KEGG" id="pab:PAB1844"/>
<dbReference type="HOGENOM" id="CLU_068384_1_0_2"/>
<evidence type="ECO:0000256" key="1">
    <source>
        <dbReference type="SAM" id="Phobius"/>
    </source>
</evidence>
<dbReference type="EMBL" id="HE613800">
    <property type="protein sequence ID" value="CCE70178.1"/>
    <property type="molecule type" value="Genomic_DNA"/>
</dbReference>
<reference evidence="2" key="3">
    <citation type="journal article" date="2001" name="Genome Res.">
        <title>Genome evolution at the genus level: comparison of three complete genomes of hyperthermophilic archaea.</title>
        <authorList>
            <person name="Lecompte O."/>
            <person name="Ripp R."/>
            <person name="Puzos-Barbe V."/>
            <person name="Duprat S."/>
            <person name="Heilig R."/>
            <person name="Dietrich J."/>
            <person name="Thierry J.C."/>
            <person name="Poch O."/>
        </authorList>
    </citation>
    <scope>NUCLEOTIDE SEQUENCE</scope>
    <source>
        <strain evidence="2">Orsay</strain>
    </source>
</reference>
<dbReference type="Pfam" id="PF12679">
    <property type="entry name" value="ABC2_membrane_2"/>
    <property type="match status" value="1"/>
</dbReference>
<organism evidence="2 4">
    <name type="scientific">Pyrococcus abyssi (strain GE5 / Orsay)</name>
    <dbReference type="NCBI Taxonomy" id="272844"/>
    <lineage>
        <taxon>Archaea</taxon>
        <taxon>Methanobacteriati</taxon>
        <taxon>Methanobacteriota</taxon>
        <taxon>Thermococci</taxon>
        <taxon>Thermococcales</taxon>
        <taxon>Thermococcaceae</taxon>
        <taxon>Pyrococcus</taxon>
    </lineage>
</organism>
<feature type="transmembrane region" description="Helical" evidence="1">
    <location>
        <begin position="176"/>
        <end position="202"/>
    </location>
</feature>
<evidence type="ECO:0000313" key="5">
    <source>
        <dbReference type="Proteomes" id="UP000009139"/>
    </source>
</evidence>
<gene>
    <name evidence="2" type="ordered locus">PAB1844</name>
</gene>
<name>Q9V0K8_PYRAB</name>
<reference evidence="3 5" key="5">
    <citation type="journal article" date="2012" name="Curr. Microbiol.">
        <title>Re-annotation of two hyperthermophilic archaea Pyrococcus abyssi GE5 and Pyrococcus furiosus DSM 3638.</title>
        <authorList>
            <person name="Gao J."/>
            <person name="Wang J."/>
        </authorList>
    </citation>
    <scope>GENOME REANNOTATION</scope>
    <source>
        <strain evidence="3">GE5</strain>
        <strain evidence="5">GE5 / Orsay</strain>
    </source>
</reference>
<sequence>MGLMTIAVKEFEVNIRTKRFYGTIAFFLILAVIFIRLFNSVLPSHIYITPFQGILFGSFQTPLVYAITLVSILLGATAINSEINKGTIKVLYSKPIYRDTIIFGKLLGGTITIAFILGILWVVMIGIALISGVPVSGYDVSRLLVLYMFSVLYGAALYALGMLLSTLIRSQTNSMLAGVFIFLLFAFIIPGILAPILALAFAGTPPTITYTPNASETSMFQSREMMEWMDRYVAVYMKITSTSILYHYENLMRMVFGIKQTEDIVGQLSALLVSNDTSTWKISEERPIIEGIAMSLNNIVVITVFLVVSLALSYYKFVRMDLR</sequence>
<evidence type="ECO:0000313" key="3">
    <source>
        <dbReference type="EMBL" id="CCE70178.1"/>
    </source>
</evidence>
<dbReference type="Proteomes" id="UP000000810">
    <property type="component" value="Chromosome"/>
</dbReference>
<feature type="transmembrane region" description="Helical" evidence="1">
    <location>
        <begin position="102"/>
        <end position="131"/>
    </location>
</feature>
<dbReference type="AlphaFoldDB" id="Q9V0K8"/>
<reference evidence="2" key="1">
    <citation type="submission" date="1999-07" db="EMBL/GenBank/DDBJ databases">
        <authorList>
            <person name="Genoscope"/>
        </authorList>
    </citation>
    <scope>NUCLEOTIDE SEQUENCE</scope>
    <source>
        <strain evidence="2">Orsay</strain>
    </source>
</reference>
<feature type="transmembrane region" description="Helical" evidence="1">
    <location>
        <begin position="62"/>
        <end position="81"/>
    </location>
</feature>
<dbReference type="PIR" id="F75122">
    <property type="entry name" value="F75122"/>
</dbReference>
<dbReference type="EMBL" id="AJ248285">
    <property type="protein sequence ID" value="CAB49695.1"/>
    <property type="molecule type" value="Genomic_DNA"/>
</dbReference>
<dbReference type="STRING" id="272844.PAB1844"/>
<accession>Q9V0K8</accession>
<feature type="transmembrane region" description="Helical" evidence="1">
    <location>
        <begin position="292"/>
        <end position="315"/>
    </location>
</feature>
<keyword evidence="1" id="KW-0472">Membrane</keyword>
<evidence type="ECO:0008006" key="6">
    <source>
        <dbReference type="Google" id="ProtNLM"/>
    </source>
</evidence>
<dbReference type="PANTHER" id="PTHR43471">
    <property type="entry name" value="ABC TRANSPORTER PERMEASE"/>
    <property type="match status" value="1"/>
</dbReference>
<dbReference type="Proteomes" id="UP000009139">
    <property type="component" value="Chromosome"/>
</dbReference>
<dbReference type="PATRIC" id="fig|272844.11.peg.821"/>
<keyword evidence="4" id="KW-1185">Reference proteome</keyword>
<evidence type="ECO:0000313" key="2">
    <source>
        <dbReference type="EMBL" id="CAB49695.1"/>
    </source>
</evidence>
<dbReference type="OrthoDB" id="86287at2157"/>
<protein>
    <recommendedName>
        <fullName evidence="6">ABC transporter permease</fullName>
    </recommendedName>
</protein>
<feature type="transmembrane region" description="Helical" evidence="1">
    <location>
        <begin position="20"/>
        <end position="42"/>
    </location>
</feature>
<keyword evidence="1" id="KW-0812">Transmembrane</keyword>
<dbReference type="GO" id="GO:0140359">
    <property type="term" value="F:ABC-type transporter activity"/>
    <property type="evidence" value="ECO:0007669"/>
    <property type="project" value="InterPro"/>
</dbReference>
<feature type="transmembrane region" description="Helical" evidence="1">
    <location>
        <begin position="143"/>
        <end position="164"/>
    </location>
</feature>
<reference evidence="2 4" key="4">
    <citation type="journal article" date="2003" name="Mol. Microbiol.">
        <title>An integrated analysis of the genome of the hyperthermophilic archaeon Pyrococcus abyssi.</title>
        <authorList>
            <person name="Cohen G."/>
            <person name="Barbe V."/>
            <person name="Flament D."/>
            <person name="Galperin M."/>
            <person name="Heilig R."/>
            <person name="Ripp R."/>
            <person name="Lecompte O."/>
            <person name="Prieur D."/>
            <person name="Poch O."/>
            <person name="Quellerou J."/>
            <person name="Thierry J.C."/>
            <person name="Van der Oost J."/>
            <person name="Weissenbach J."/>
            <person name="Zivanovic Y."/>
            <person name="Forterre P."/>
        </authorList>
    </citation>
    <scope>NUCLEOTIDE SEQUENCE [LARGE SCALE GENOMIC DNA]</scope>
    <source>
        <strain evidence="4">GE5 / Orsay</strain>
        <strain evidence="2">Orsay</strain>
    </source>
</reference>
<proteinExistence type="predicted"/>
<keyword evidence="1" id="KW-1133">Transmembrane helix</keyword>
<reference evidence="2" key="2">
    <citation type="journal article" date="2000" name="J. Mol. Biol.">
        <title>Archaeal homologs of eukaryotic methylation guide small nucleolar RNAs: lessons from the Pyrococcus genomes.</title>
        <authorList>
            <person name="Gaspin C."/>
            <person name="Cavaille J."/>
            <person name="Erauso G."/>
        </authorList>
    </citation>
    <scope>NUCLEOTIDE SEQUENCE</scope>
    <source>
        <strain evidence="2">Orsay</strain>
    </source>
</reference>
<evidence type="ECO:0000313" key="4">
    <source>
        <dbReference type="Proteomes" id="UP000000810"/>
    </source>
</evidence>
<dbReference type="GO" id="GO:0005886">
    <property type="term" value="C:plasma membrane"/>
    <property type="evidence" value="ECO:0007669"/>
    <property type="project" value="UniProtKB-SubCell"/>
</dbReference>
<dbReference type="eggNOG" id="arCOG02436">
    <property type="taxonomic scope" value="Archaea"/>
</dbReference>